<dbReference type="PANTHER" id="PTHR11473:SF24">
    <property type="entry name" value="PHENYLALANINE-4-HYDROXYLASE"/>
    <property type="match status" value="1"/>
</dbReference>
<feature type="binding site" evidence="7">
    <location>
        <position position="117"/>
    </location>
    <ligand>
        <name>Fe cation</name>
        <dbReference type="ChEBI" id="CHEBI:24875"/>
    </ligand>
</feature>
<evidence type="ECO:0000313" key="10">
    <source>
        <dbReference type="Proteomes" id="UP000253319"/>
    </source>
</evidence>
<dbReference type="Proteomes" id="UP000253319">
    <property type="component" value="Unassembled WGS sequence"/>
</dbReference>
<evidence type="ECO:0000259" key="8">
    <source>
        <dbReference type="PROSITE" id="PS51410"/>
    </source>
</evidence>
<dbReference type="PROSITE" id="PS00367">
    <property type="entry name" value="BH4_AAA_HYDROXYL_1"/>
    <property type="match status" value="1"/>
</dbReference>
<dbReference type="InterPro" id="IPR036329">
    <property type="entry name" value="Aro-AA_hydroxylase_C_sf"/>
</dbReference>
<evidence type="ECO:0000256" key="5">
    <source>
        <dbReference type="ARBA" id="ARBA00023004"/>
    </source>
</evidence>
<keyword evidence="3 7" id="KW-0479">Metal-binding</keyword>
<comment type="cofactor">
    <cofactor evidence="1 7">
        <name>Fe(2+)</name>
        <dbReference type="ChEBI" id="CHEBI:29033"/>
    </cofactor>
</comment>
<sequence length="239" mass="28090">MKQVMENYNEEDLKVWNTLFTRQIKNLEDKACKEYLFYLNELAPVLHADAIPNLNELSDLLFEKAGWKIEIVPGLIPVKDFFELLAERKFCSSTWLRKMSQLDYLEEPDMFHDIFGHIPLLLDPTFGDFAQKLGEIGLEHHDNETVVVQLQRLYWFSIEFGLIKINNERRIYGAGILSSFQETNGIFDTNTEIFPFDLEEIIHSDFNNMTIQTKYYELESFEELFVSLNHFSLSNPITI</sequence>
<dbReference type="InterPro" id="IPR001273">
    <property type="entry name" value="ArAA_hydroxylase"/>
</dbReference>
<comment type="caution">
    <text evidence="9">The sequence shown here is derived from an EMBL/GenBank/DDBJ whole genome shotgun (WGS) entry which is preliminary data.</text>
</comment>
<feature type="binding site" evidence="7">
    <location>
        <position position="112"/>
    </location>
    <ligand>
        <name>Fe cation</name>
        <dbReference type="ChEBI" id="CHEBI:24875"/>
    </ligand>
</feature>
<reference evidence="9 10" key="1">
    <citation type="submission" date="2018-06" db="EMBL/GenBank/DDBJ databases">
        <title>Flavobacterium tibetense sp. nov., isolated from a wetland YonghuCo on Tibetan Plateau.</title>
        <authorList>
            <person name="Xing P."/>
            <person name="Phurbu D."/>
            <person name="Lu H."/>
        </authorList>
    </citation>
    <scope>NUCLEOTIDE SEQUENCE [LARGE SCALE GENOMIC DNA]</scope>
    <source>
        <strain evidence="9 10">YH5</strain>
    </source>
</reference>
<comment type="similarity">
    <text evidence="2">Belongs to the biopterin-dependent aromatic amino acid hydroxylase family.</text>
</comment>
<feature type="binding site" evidence="7">
    <location>
        <position position="159"/>
    </location>
    <ligand>
        <name>Fe cation</name>
        <dbReference type="ChEBI" id="CHEBI:24875"/>
    </ligand>
</feature>
<dbReference type="SUPFAM" id="SSF56534">
    <property type="entry name" value="Aromatic aminoacid monoxygenases, catalytic and oligomerization domains"/>
    <property type="match status" value="1"/>
</dbReference>
<dbReference type="PRINTS" id="PR00372">
    <property type="entry name" value="FYWHYDRXLASE"/>
</dbReference>
<gene>
    <name evidence="9" type="ORF">DPN68_12680</name>
</gene>
<dbReference type="PROSITE" id="PS51410">
    <property type="entry name" value="BH4_AAA_HYDROXYL_2"/>
    <property type="match status" value="1"/>
</dbReference>
<dbReference type="OrthoDB" id="9780502at2"/>
<dbReference type="PANTHER" id="PTHR11473">
    <property type="entry name" value="AROMATIC AMINO ACID HYDROXYLASE"/>
    <property type="match status" value="1"/>
</dbReference>
<name>A0A365NYK3_9FLAO</name>
<organism evidence="9 10">
    <name type="scientific">Flavobacterium tibetense</name>
    <dbReference type="NCBI Taxonomy" id="2233533"/>
    <lineage>
        <taxon>Bacteria</taxon>
        <taxon>Pseudomonadati</taxon>
        <taxon>Bacteroidota</taxon>
        <taxon>Flavobacteriia</taxon>
        <taxon>Flavobacteriales</taxon>
        <taxon>Flavobacteriaceae</taxon>
        <taxon>Flavobacterium</taxon>
    </lineage>
</organism>
<evidence type="ECO:0000256" key="1">
    <source>
        <dbReference type="ARBA" id="ARBA00001954"/>
    </source>
</evidence>
<dbReference type="GO" id="GO:0004505">
    <property type="term" value="F:phenylalanine 4-monooxygenase activity"/>
    <property type="evidence" value="ECO:0007669"/>
    <property type="project" value="UniProtKB-ARBA"/>
</dbReference>
<dbReference type="GO" id="GO:0005506">
    <property type="term" value="F:iron ion binding"/>
    <property type="evidence" value="ECO:0007669"/>
    <property type="project" value="InterPro"/>
</dbReference>
<dbReference type="InterPro" id="IPR036951">
    <property type="entry name" value="ArAA_hydroxylase_sf"/>
</dbReference>
<dbReference type="InterPro" id="IPR018301">
    <property type="entry name" value="ArAA_hydroxylase_Fe/CU_BS"/>
</dbReference>
<evidence type="ECO:0000256" key="6">
    <source>
        <dbReference type="ARBA" id="ARBA00023033"/>
    </source>
</evidence>
<dbReference type="AlphaFoldDB" id="A0A365NYK3"/>
<dbReference type="Gene3D" id="1.10.800.10">
    <property type="entry name" value="Aromatic amino acid hydroxylase"/>
    <property type="match status" value="1"/>
</dbReference>
<dbReference type="InterPro" id="IPR019774">
    <property type="entry name" value="Aromatic-AA_hydroxylase_C"/>
</dbReference>
<evidence type="ECO:0000256" key="3">
    <source>
        <dbReference type="ARBA" id="ARBA00022723"/>
    </source>
</evidence>
<keyword evidence="10" id="KW-1185">Reference proteome</keyword>
<accession>A0A365NYK3</accession>
<feature type="domain" description="Biopterin-dependent aromatic amino acid hydroxylase family profile" evidence="8">
    <location>
        <begin position="1"/>
        <end position="239"/>
    </location>
</feature>
<proteinExistence type="inferred from homology"/>
<dbReference type="Pfam" id="PF00351">
    <property type="entry name" value="Biopterin_H"/>
    <property type="match status" value="1"/>
</dbReference>
<evidence type="ECO:0000256" key="2">
    <source>
        <dbReference type="ARBA" id="ARBA00009712"/>
    </source>
</evidence>
<evidence type="ECO:0000256" key="4">
    <source>
        <dbReference type="ARBA" id="ARBA00023002"/>
    </source>
</evidence>
<evidence type="ECO:0000313" key="9">
    <source>
        <dbReference type="EMBL" id="RBA27326.1"/>
    </source>
</evidence>
<evidence type="ECO:0000256" key="7">
    <source>
        <dbReference type="PIRSR" id="PIRSR601273-2"/>
    </source>
</evidence>
<keyword evidence="6" id="KW-0503">Monooxygenase</keyword>
<protein>
    <submittedName>
        <fullName evidence="9">Phenylalanine-4-hydroxylase</fullName>
    </submittedName>
</protein>
<dbReference type="EMBL" id="QLST01000024">
    <property type="protein sequence ID" value="RBA27326.1"/>
    <property type="molecule type" value="Genomic_DNA"/>
</dbReference>
<keyword evidence="5 7" id="KW-0408">Iron</keyword>
<keyword evidence="4" id="KW-0560">Oxidoreductase</keyword>
<dbReference type="RefSeq" id="WP_113990012.1">
    <property type="nucleotide sequence ID" value="NZ_QLST01000024.1"/>
</dbReference>